<dbReference type="PANTHER" id="PTHR33494">
    <property type="entry name" value="OS02G0793800 PROTEIN"/>
    <property type="match status" value="1"/>
</dbReference>
<evidence type="ECO:0000259" key="2">
    <source>
        <dbReference type="Pfam" id="PF24818"/>
    </source>
</evidence>
<comment type="caution">
    <text evidence="3">The sequence shown here is derived from an EMBL/GenBank/DDBJ whole genome shotgun (WGS) entry which is preliminary data.</text>
</comment>
<dbReference type="Proteomes" id="UP000092600">
    <property type="component" value="Unassembled WGS sequence"/>
</dbReference>
<feature type="region of interest" description="Disordered" evidence="1">
    <location>
        <begin position="1"/>
        <end position="23"/>
    </location>
</feature>
<evidence type="ECO:0000313" key="4">
    <source>
        <dbReference type="Proteomes" id="UP000092600"/>
    </source>
</evidence>
<name>A0A199V4G0_ANACO</name>
<evidence type="ECO:0000256" key="1">
    <source>
        <dbReference type="SAM" id="MobiDB-lite"/>
    </source>
</evidence>
<accession>A0A199V4G0</accession>
<reference evidence="3 4" key="1">
    <citation type="journal article" date="2016" name="DNA Res.">
        <title>The draft genome of MD-2 pineapple using hybrid error correction of long reads.</title>
        <authorList>
            <person name="Redwan R.M."/>
            <person name="Saidin A."/>
            <person name="Kumar S.V."/>
        </authorList>
    </citation>
    <scope>NUCLEOTIDE SEQUENCE [LARGE SCALE GENOMIC DNA]</scope>
    <source>
        <strain evidence="4">cv. MD2</strain>
        <tissue evidence="3">Leaf</tissue>
    </source>
</reference>
<dbReference type="Pfam" id="PF24818">
    <property type="entry name" value="PH_TRF2_HOY1"/>
    <property type="match status" value="1"/>
</dbReference>
<protein>
    <recommendedName>
        <fullName evidence="2">TRF2/HOY1 PH-like domain-containing protein</fullName>
    </recommendedName>
</protein>
<organism evidence="3 4">
    <name type="scientific">Ananas comosus</name>
    <name type="common">Pineapple</name>
    <name type="synonym">Ananas ananas</name>
    <dbReference type="NCBI Taxonomy" id="4615"/>
    <lineage>
        <taxon>Eukaryota</taxon>
        <taxon>Viridiplantae</taxon>
        <taxon>Streptophyta</taxon>
        <taxon>Embryophyta</taxon>
        <taxon>Tracheophyta</taxon>
        <taxon>Spermatophyta</taxon>
        <taxon>Magnoliopsida</taxon>
        <taxon>Liliopsida</taxon>
        <taxon>Poales</taxon>
        <taxon>Bromeliaceae</taxon>
        <taxon>Bromelioideae</taxon>
        <taxon>Ananas</taxon>
    </lineage>
</organism>
<dbReference type="STRING" id="4615.A0A199V4G0"/>
<evidence type="ECO:0000313" key="3">
    <source>
        <dbReference type="EMBL" id="OAY71873.1"/>
    </source>
</evidence>
<dbReference type="PANTHER" id="PTHR33494:SF1">
    <property type="entry name" value="C2H2-TYPE DOMAIN-CONTAINING PROTEIN-RELATED"/>
    <property type="match status" value="1"/>
</dbReference>
<gene>
    <name evidence="3" type="ORF">ACMD2_11155</name>
</gene>
<dbReference type="EMBL" id="LSRQ01003331">
    <property type="protein sequence ID" value="OAY71873.1"/>
    <property type="molecule type" value="Genomic_DNA"/>
</dbReference>
<feature type="domain" description="TRF2/HOY1 PH-like" evidence="2">
    <location>
        <begin position="110"/>
        <end position="167"/>
    </location>
</feature>
<sequence length="176" mass="19965">MVQLPSSAKIRPDPVRPAAEAAAADRVAVKVEVEVEVEDPLEDEHGPFNKRSKHLAPPQQEMYNNVPDEPSRWVTAPKEPVAAGFDPDEAHASEFRCGFSRHIDRLKASNFPATLLRIGLGSKWILFRYVSRYEGDLVAKCYFAKHKLVWEVLEGGLKSKIEIQWSRYYVSESILF</sequence>
<proteinExistence type="predicted"/>
<dbReference type="InterPro" id="IPR057939">
    <property type="entry name" value="TRF2_HOY1_PH"/>
</dbReference>
<dbReference type="AlphaFoldDB" id="A0A199V4G0"/>